<reference evidence="1 2" key="1">
    <citation type="submission" date="2020-08" db="EMBL/GenBank/DDBJ databases">
        <title>Genemic of Streptomyces polyaspartic.</title>
        <authorList>
            <person name="Liu W."/>
        </authorList>
    </citation>
    <scope>NUCLEOTIDE SEQUENCE [LARGE SCALE GENOMIC DNA]</scope>
    <source>
        <strain evidence="1 2">TRM66268-LWL</strain>
    </source>
</reference>
<accession>A0ABR7SDL6</accession>
<evidence type="ECO:0000313" key="2">
    <source>
        <dbReference type="Proteomes" id="UP000642284"/>
    </source>
</evidence>
<dbReference type="EMBL" id="JACTVJ010000005">
    <property type="protein sequence ID" value="MBC9713069.1"/>
    <property type="molecule type" value="Genomic_DNA"/>
</dbReference>
<organism evidence="1 2">
    <name type="scientific">Streptomyces polyasparticus</name>
    <dbReference type="NCBI Taxonomy" id="2767826"/>
    <lineage>
        <taxon>Bacteria</taxon>
        <taxon>Bacillati</taxon>
        <taxon>Actinomycetota</taxon>
        <taxon>Actinomycetes</taxon>
        <taxon>Kitasatosporales</taxon>
        <taxon>Streptomycetaceae</taxon>
        <taxon>Streptomyces</taxon>
    </lineage>
</organism>
<keyword evidence="2" id="KW-1185">Reference proteome</keyword>
<dbReference type="Proteomes" id="UP000642284">
    <property type="component" value="Unassembled WGS sequence"/>
</dbReference>
<name>A0ABR7SDL6_9ACTN</name>
<dbReference type="Gene3D" id="1.25.10.10">
    <property type="entry name" value="Leucine-rich Repeat Variant"/>
    <property type="match status" value="2"/>
</dbReference>
<gene>
    <name evidence="1" type="ORF">H9Y04_10860</name>
</gene>
<protein>
    <submittedName>
        <fullName evidence="1">PE-PGRS family protein</fullName>
    </submittedName>
</protein>
<evidence type="ECO:0000313" key="1">
    <source>
        <dbReference type="EMBL" id="MBC9713069.1"/>
    </source>
</evidence>
<dbReference type="InterPro" id="IPR016024">
    <property type="entry name" value="ARM-type_fold"/>
</dbReference>
<dbReference type="InterPro" id="IPR011989">
    <property type="entry name" value="ARM-like"/>
</dbReference>
<comment type="caution">
    <text evidence="1">The sequence shown here is derived from an EMBL/GenBank/DDBJ whole genome shotgun (WGS) entry which is preliminary data.</text>
</comment>
<dbReference type="SUPFAM" id="SSF48371">
    <property type="entry name" value="ARM repeat"/>
    <property type="match status" value="2"/>
</dbReference>
<sequence length="505" mass="56270">MVLAREESEEEQKAAWEGLFSRIRIPQSTRERWALGLLHNPSLPEDLRLGLVLHTRRFHGRALPAKLIDELIAHPDWKVRCGLVDLGSDQLTPSQWSRLVLAEEDDRHRWALVGIAVEHRATFVPAAYERLAADPVPRVRAETAALTGLPAAVARTLLADPEPRVRECACAAAWPNLDSEERRALLADPAPGVRAAARRLHHREHPVSRAVFESGELGDPARVVEDSVLEPDLADHLSRHPDADLRRALAASPQLSQEVIAVLAEDPDSSVRSILALRPDLTEPQRAAISYAFAPAGHYSTLPWVHALHDDAEAMRRLAASTHPLVRRSVARARRLPPDVVDRLAHDEDRVVHLFLAESCDDAPPWMLLQVWLWWNGSLSSPGRPRTHPAFPRTDLLHYAEDPHPRLRQLALDDPESTPDLVERFTLDPHHEVRCRAAADPRLSRLGAVRLLDDPDGSVRRAATRSPRLPAHVLVSLLRDPETAEDAALNPAIPAGIIRRMAERP</sequence>
<proteinExistence type="predicted"/>